<dbReference type="Pfam" id="PF01926">
    <property type="entry name" value="MMR_HSR1"/>
    <property type="match status" value="1"/>
</dbReference>
<dbReference type="GO" id="GO:0005525">
    <property type="term" value="F:GTP binding"/>
    <property type="evidence" value="ECO:0007669"/>
    <property type="project" value="InterPro"/>
</dbReference>
<evidence type="ECO:0000313" key="3">
    <source>
        <dbReference type="Proteomes" id="UP000263753"/>
    </source>
</evidence>
<dbReference type="Gene3D" id="3.40.50.300">
    <property type="entry name" value="P-loop containing nucleotide triphosphate hydrolases"/>
    <property type="match status" value="1"/>
</dbReference>
<proteinExistence type="predicted"/>
<gene>
    <name evidence="2" type="ORF">CDG60_14340</name>
</gene>
<evidence type="ECO:0000313" key="2">
    <source>
        <dbReference type="EMBL" id="AXY57637.1"/>
    </source>
</evidence>
<feature type="domain" description="G" evidence="1">
    <location>
        <begin position="100"/>
        <end position="226"/>
    </location>
</feature>
<dbReference type="Proteomes" id="UP000263753">
    <property type="component" value="Chromosome"/>
</dbReference>
<dbReference type="InterPro" id="IPR027417">
    <property type="entry name" value="P-loop_NTPase"/>
</dbReference>
<dbReference type="EMBL" id="CP032134">
    <property type="protein sequence ID" value="AXY57637.1"/>
    <property type="molecule type" value="Genomic_DNA"/>
</dbReference>
<organism evidence="2 3">
    <name type="scientific">Acinetobacter chinensis</name>
    <dbReference type="NCBI Taxonomy" id="2004650"/>
    <lineage>
        <taxon>Bacteria</taxon>
        <taxon>Pseudomonadati</taxon>
        <taxon>Pseudomonadota</taxon>
        <taxon>Gammaproteobacteria</taxon>
        <taxon>Moraxellales</taxon>
        <taxon>Moraxellaceae</taxon>
        <taxon>Acinetobacter</taxon>
    </lineage>
</organism>
<evidence type="ECO:0000259" key="1">
    <source>
        <dbReference type="Pfam" id="PF01926"/>
    </source>
</evidence>
<accession>A0A3B7M1J7</accession>
<sequence>MMIHNSIQTFIHATETLDQPKKDIVAHLDKMHTWHQQLARNLNDQRLNSHGLTSESLIALDIATLNAQLDHYLNHWETQSDTLHAAQSVADHFDDKIILLIFGKFNAGKSSLCNVLAECFHRHQQSVEYFYLEDGKIVESQDRFKEGATETTTRLQGVCLGKNLILLDTPGLHSVTPENADLTQRFLDSADGVLWLSSSSSPGQVKELAALGQELRRHKPLLPVITRSDYFEEDEVDGDICQVLCNKSPEQRNLQEKDVHTRAMDQLIEMHVDPSLLQSPISTSSQMLKNADFNNQEMLSAGFNRLFNALLHLIQPALAYKQRKPAEALLHHLQEQILMPLQMELVPQLNQLQQDLNHARDTLMQSKEQIITQTWRGIISTLPGLLEQFAEQQAVDELYSTLTQQTEQLLSQQISDILVDYQLQSLPFETLKFAEHLTYEVIYADDAKEILAIGHDRLYAEISQTLWQKLDVYTDKIITQSQSVLSHIQDQIETVQQDLINDEQELQYIAQHLRMKDLEQA</sequence>
<dbReference type="InterPro" id="IPR006073">
    <property type="entry name" value="GTP-bd"/>
</dbReference>
<dbReference type="SUPFAM" id="SSF52540">
    <property type="entry name" value="P-loop containing nucleoside triphosphate hydrolases"/>
    <property type="match status" value="1"/>
</dbReference>
<reference evidence="3" key="1">
    <citation type="submission" date="2018-09" db="EMBL/GenBank/DDBJ databases">
        <title>The complete genome of Acinetobacter sp. strain WCHAc010005.</title>
        <authorList>
            <person name="Hu Y."/>
            <person name="Long H."/>
            <person name="Feng Y."/>
            <person name="Zong Z."/>
        </authorList>
    </citation>
    <scope>NUCLEOTIDE SEQUENCE [LARGE SCALE GENOMIC DNA]</scope>
    <source>
        <strain evidence="3">WCHAc010005</strain>
    </source>
</reference>
<dbReference type="KEGG" id="achi:CDG60_14340"/>
<dbReference type="AlphaFoldDB" id="A0A3B7M1J7"/>
<name>A0A3B7M1J7_9GAMM</name>
<protein>
    <submittedName>
        <fullName evidence="2">dGTPase</fullName>
    </submittedName>
</protein>